<dbReference type="OrthoDB" id="5817237at2759"/>
<reference evidence="1" key="1">
    <citation type="submission" date="2022-11" db="EMBL/GenBank/DDBJ databases">
        <authorList>
            <person name="Kikuchi T."/>
        </authorList>
    </citation>
    <scope>NUCLEOTIDE SEQUENCE</scope>
    <source>
        <strain evidence="1">PS1010</strain>
    </source>
</reference>
<proteinExistence type="predicted"/>
<organism evidence="1 2">
    <name type="scientific">Caenorhabditis angaria</name>
    <dbReference type="NCBI Taxonomy" id="860376"/>
    <lineage>
        <taxon>Eukaryota</taxon>
        <taxon>Metazoa</taxon>
        <taxon>Ecdysozoa</taxon>
        <taxon>Nematoda</taxon>
        <taxon>Chromadorea</taxon>
        <taxon>Rhabditida</taxon>
        <taxon>Rhabditina</taxon>
        <taxon>Rhabditomorpha</taxon>
        <taxon>Rhabditoidea</taxon>
        <taxon>Rhabditidae</taxon>
        <taxon>Peloderinae</taxon>
        <taxon>Caenorhabditis</taxon>
    </lineage>
</organism>
<evidence type="ECO:0000313" key="1">
    <source>
        <dbReference type="EMBL" id="CAI5438880.1"/>
    </source>
</evidence>
<dbReference type="Proteomes" id="UP001152747">
    <property type="component" value="Unassembled WGS sequence"/>
</dbReference>
<gene>
    <name evidence="1" type="ORF">CAMP_LOCUS1517</name>
</gene>
<dbReference type="AlphaFoldDB" id="A0A9P1I8T1"/>
<protein>
    <submittedName>
        <fullName evidence="1">Uncharacterized protein</fullName>
    </submittedName>
</protein>
<keyword evidence="2" id="KW-1185">Reference proteome</keyword>
<sequence length="773" mass="90389">MLQCLPVLELYQDVPSTSQENVECEIDIENIYDDIDYIIFFNKMFELLDDRNNTDCLRNVLKHLAKSDLVNNEEFQVQFQKFVLKILSKFKKGHIDFHLVLETLSIYENFSIAKIFSKNDTGIISMILVLTVYKRKFELFSCGCIQRFLVQLYQSENRTRFCKLIDDLIKGKGKISKYAYLFDLEQLSPSNCFDLCTEFYRELINCGVLEKNGDELWNLRITHLIILFDSIKETDFEASSKSLSNFINSLNQRQKVLPKNMKKPIKQLFNKVFEFIEKNDYYGNCVVNEENLEKIGNEILNNEKYSMKAMGPLELLMTIQKTFEIDSSILDDVVAKRLILSAEKFGIQLLYSISLAVHQEDLSSFSLILNFIEENFEKGTKNQKDIMLFVVDLIIIIGKSKENVQALCENKRFKQKILLASSQSSEFYIIKYIDIFDSKEFEDFCKIRITDLNSISEPNWNILIRKIANFTFYCKSDKIWEYVMKNAENKTNCQFIKNQLNIISETLNIRKRFNEIVSVLKNDYSDDSKNLPPPILLISFIQTILEIEDKKYLPKNWMASLLPLAILAYCIHYDEYEDKIRRIFKAIYEFLTEKSAENDDPLILFAEIIIQKQSDILSWKRFDEKWPKGETFGKVFGLLIDSNEGEKRKKRVAHIISIMFKNSSVEIQSNGDKQGSNAFCKLATVFEKSLKTEKDKIENSILKNMISGYAKCSCNGNIIFLRSRIFNILKFVKNTNIELLKEFGEILSENQELCKKMKSSEKDYMELSEFLGW</sequence>
<accession>A0A9P1I8T1</accession>
<dbReference type="EMBL" id="CANHGI010000001">
    <property type="protein sequence ID" value="CAI5438880.1"/>
    <property type="molecule type" value="Genomic_DNA"/>
</dbReference>
<comment type="caution">
    <text evidence="1">The sequence shown here is derived from an EMBL/GenBank/DDBJ whole genome shotgun (WGS) entry which is preliminary data.</text>
</comment>
<evidence type="ECO:0000313" key="2">
    <source>
        <dbReference type="Proteomes" id="UP001152747"/>
    </source>
</evidence>
<name>A0A9P1I8T1_9PELO</name>